<organism evidence="1 2">
    <name type="scientific">Staphylococcus phage Stau2</name>
    <dbReference type="NCBI Taxonomy" id="1200862"/>
    <lineage>
        <taxon>Viruses</taxon>
        <taxon>Duplodnaviria</taxon>
        <taxon>Heunggongvirae</taxon>
        <taxon>Uroviricota</taxon>
        <taxon>Caudoviricetes</taxon>
        <taxon>Herelleviridae</taxon>
        <taxon>Twortvirinae</taxon>
        <taxon>Silviavirus</taxon>
        <taxon>Silviavirus stau2</taxon>
    </lineage>
</organism>
<dbReference type="InterPro" id="IPR055633">
    <property type="entry name" value="DUF7209"/>
</dbReference>
<gene>
    <name evidence="1" type="ORF">Stau2_2</name>
</gene>
<evidence type="ECO:0000313" key="1">
    <source>
        <dbReference type="EMBL" id="AKA61253.1"/>
    </source>
</evidence>
<evidence type="ECO:0000313" key="2">
    <source>
        <dbReference type="Proteomes" id="UP000207597"/>
    </source>
</evidence>
<dbReference type="KEGG" id="vg:28802215"/>
<reference evidence="1 2" key="1">
    <citation type="journal article" date="2016" name="Virus Genes">
        <title>Genomic analysis of Staphylococcus phage Stau2 isolated from medical specimen.</title>
        <authorList>
            <person name="Hsieh S.E."/>
            <person name="Tseng Y.H."/>
            <person name="Lo H.H."/>
            <person name="Chen S.T."/>
            <person name="Wu C.N."/>
        </authorList>
    </citation>
    <scope>NUCLEOTIDE SEQUENCE [LARGE SCALE GENOMIC DNA]</scope>
</reference>
<protein>
    <submittedName>
        <fullName evidence="1">Uncharacterized protein</fullName>
    </submittedName>
</protein>
<dbReference type="RefSeq" id="YP_009275759.1">
    <property type="nucleotide sequence ID" value="NC_030933.1"/>
</dbReference>
<dbReference type="EMBL" id="KP881332">
    <property type="protein sequence ID" value="AKA61253.1"/>
    <property type="molecule type" value="Genomic_DNA"/>
</dbReference>
<name>A0A0U1ZY66_9CAUD</name>
<accession>A0A0U1ZY66</accession>
<dbReference type="Proteomes" id="UP000207597">
    <property type="component" value="Segment"/>
</dbReference>
<dbReference type="Pfam" id="PF23839">
    <property type="entry name" value="DUF7209"/>
    <property type="match status" value="1"/>
</dbReference>
<dbReference type="GeneID" id="28802215"/>
<keyword evidence="2" id="KW-1185">Reference proteome</keyword>
<sequence length="71" mass="8138">MVKHAEVTMISGKKYYLISDDSIEYTQREINGTIRGHGQASVRVRVSEDINSDTVFINPLFIESFKLVFEN</sequence>
<proteinExistence type="predicted"/>